<accession>A0AAE0SDD0</accession>
<dbReference type="PROSITE" id="PS50853">
    <property type="entry name" value="FN3"/>
    <property type="match status" value="2"/>
</dbReference>
<reference evidence="7" key="2">
    <citation type="journal article" date="2021" name="Genome Biol. Evol.">
        <title>Developing a high-quality reference genome for a parasitic bivalve with doubly uniparental inheritance (Bivalvia: Unionida).</title>
        <authorList>
            <person name="Smith C.H."/>
        </authorList>
    </citation>
    <scope>NUCLEOTIDE SEQUENCE</scope>
    <source>
        <strain evidence="7">CHS0354</strain>
        <tissue evidence="7">Mantle</tissue>
    </source>
</reference>
<dbReference type="PROSITE" id="PS50835">
    <property type="entry name" value="IG_LIKE"/>
    <property type="match status" value="4"/>
</dbReference>
<feature type="domain" description="Ig-like" evidence="5">
    <location>
        <begin position="145"/>
        <end position="226"/>
    </location>
</feature>
<dbReference type="SMART" id="SM00408">
    <property type="entry name" value="IGc2"/>
    <property type="match status" value="4"/>
</dbReference>
<dbReference type="SUPFAM" id="SSF48726">
    <property type="entry name" value="Immunoglobulin"/>
    <property type="match status" value="4"/>
</dbReference>
<dbReference type="AlphaFoldDB" id="A0AAE0SDD0"/>
<keyword evidence="8" id="KW-1185">Reference proteome</keyword>
<keyword evidence="1" id="KW-0677">Repeat</keyword>
<evidence type="ECO:0000313" key="8">
    <source>
        <dbReference type="Proteomes" id="UP001195483"/>
    </source>
</evidence>
<dbReference type="GO" id="GO:0016020">
    <property type="term" value="C:membrane"/>
    <property type="evidence" value="ECO:0007669"/>
    <property type="project" value="UniProtKB-SubCell"/>
</dbReference>
<dbReference type="PANTHER" id="PTHR44170:SF56">
    <property type="entry name" value="FIBRONECTIN TYPE-III DOMAIN-CONTAINING PROTEIN"/>
    <property type="match status" value="1"/>
</dbReference>
<dbReference type="SMART" id="SM00409">
    <property type="entry name" value="IG"/>
    <property type="match status" value="3"/>
</dbReference>
<dbReference type="SMART" id="SM00060">
    <property type="entry name" value="FN3"/>
    <property type="match status" value="2"/>
</dbReference>
<name>A0AAE0SDD0_9BIVA</name>
<evidence type="ECO:0000256" key="1">
    <source>
        <dbReference type="ARBA" id="ARBA00022737"/>
    </source>
</evidence>
<dbReference type="GO" id="GO:0098609">
    <property type="term" value="P:cell-cell adhesion"/>
    <property type="evidence" value="ECO:0007669"/>
    <property type="project" value="TreeGrafter"/>
</dbReference>
<dbReference type="InterPro" id="IPR003599">
    <property type="entry name" value="Ig_sub"/>
</dbReference>
<dbReference type="FunFam" id="2.60.40.10:FF:000032">
    <property type="entry name" value="palladin isoform X1"/>
    <property type="match status" value="2"/>
</dbReference>
<dbReference type="Gene3D" id="2.60.40.10">
    <property type="entry name" value="Immunoglobulins"/>
    <property type="match status" value="6"/>
</dbReference>
<feature type="domain" description="Fibronectin type-III" evidence="6">
    <location>
        <begin position="516"/>
        <end position="618"/>
    </location>
</feature>
<keyword evidence="4" id="KW-1133">Transmembrane helix</keyword>
<comment type="caution">
    <text evidence="7">The sequence shown here is derived from an EMBL/GenBank/DDBJ whole genome shotgun (WGS) entry which is preliminary data.</text>
</comment>
<dbReference type="Pfam" id="PF13927">
    <property type="entry name" value="Ig_3"/>
    <property type="match status" value="2"/>
</dbReference>
<dbReference type="InterPro" id="IPR003961">
    <property type="entry name" value="FN3_dom"/>
</dbReference>
<dbReference type="InterPro" id="IPR013098">
    <property type="entry name" value="Ig_I-set"/>
</dbReference>
<keyword evidence="2" id="KW-1015">Disulfide bond</keyword>
<protein>
    <submittedName>
        <fullName evidence="7">Uncharacterized protein</fullName>
    </submittedName>
</protein>
<reference evidence="7" key="1">
    <citation type="journal article" date="2021" name="Genome Biol. Evol.">
        <title>A High-Quality Reference Genome for a Parasitic Bivalve with Doubly Uniparental Inheritance (Bivalvia: Unionida).</title>
        <authorList>
            <person name="Smith C.H."/>
        </authorList>
    </citation>
    <scope>NUCLEOTIDE SEQUENCE</scope>
    <source>
        <strain evidence="7">CHS0354</strain>
    </source>
</reference>
<dbReference type="InterPro" id="IPR003598">
    <property type="entry name" value="Ig_sub2"/>
</dbReference>
<dbReference type="SUPFAM" id="SSF49265">
    <property type="entry name" value="Fibronectin type III"/>
    <property type="match status" value="1"/>
</dbReference>
<organism evidence="7 8">
    <name type="scientific">Potamilus streckersoni</name>
    <dbReference type="NCBI Taxonomy" id="2493646"/>
    <lineage>
        <taxon>Eukaryota</taxon>
        <taxon>Metazoa</taxon>
        <taxon>Spiralia</taxon>
        <taxon>Lophotrochozoa</taxon>
        <taxon>Mollusca</taxon>
        <taxon>Bivalvia</taxon>
        <taxon>Autobranchia</taxon>
        <taxon>Heteroconchia</taxon>
        <taxon>Palaeoheterodonta</taxon>
        <taxon>Unionida</taxon>
        <taxon>Unionoidea</taxon>
        <taxon>Unionidae</taxon>
        <taxon>Ambleminae</taxon>
        <taxon>Lampsilini</taxon>
        <taxon>Potamilus</taxon>
    </lineage>
</organism>
<evidence type="ECO:0000313" key="7">
    <source>
        <dbReference type="EMBL" id="KAK3589811.1"/>
    </source>
</evidence>
<dbReference type="Pfam" id="PF07679">
    <property type="entry name" value="I-set"/>
    <property type="match status" value="1"/>
</dbReference>
<sequence>MDYEISEQRKNCDLTTDSRKMFYFPKYDYRLIYLKLLFLLQLHTSFAQVFSQPEFTKRPVSQRVTEGERAVFECLATGYPAPNMSWVKDFQKEILVTSLHYDVFDNGTLVIKAARVEDSGIYWCYAENIQAKIPAVATLSVTVLPNFVLVPVSQVVNLGDTVWLDCLAVGDPSPVQRWEKDGRYLLIENNMRLFYNYTLVIVSIKSSQLGEYVCKAHNEGGSKSVSAFIQTQDRPVFIVQPSNTTVNIGQTVQLLCTARAVQTPRITWLKLTVTELGKIWTDPTSDTNKGISMTDDGSLVIKSATSEDQGWYQCVATNDIGNATASAYVTIQGFPVITTIQSNRTEKIVSITCIIRGFPYPTLTYYAGGHLVTSDLQGHLVEGQTLIIAVDSVQQQQYTCWAENIYGSNAANFSIPGYMETPLVTNVTARSVDLKWLPPQILGGLELLGYVIRYCPVTRKDWTEVSLLGTKVTTTVHELNPFTAYQFQICARNALGRGNNSSATEFVLTLEDAPSPPQNISVHHVGNESLLLSWSPPSSLNGPKEHIEYRYKLSNINGKGLDEIIYNGTVPSNNSLQVELLHVRLGWTYIASVWSVNTAWNFSSQPASIYIDLNTTADINMDDTLSPDKIIIIIFGVLGGIVVVLVIMFIAKFIHHENTCDSLSFIHPRHTLDLFYMEDPKLQGSNAEYVMIWNLLSFTLVKDAS</sequence>
<feature type="domain" description="Ig-like" evidence="5">
    <location>
        <begin position="235"/>
        <end position="330"/>
    </location>
</feature>
<evidence type="ECO:0000256" key="3">
    <source>
        <dbReference type="ARBA" id="ARBA00023319"/>
    </source>
</evidence>
<feature type="domain" description="Fibronectin type-III" evidence="6">
    <location>
        <begin position="415"/>
        <end position="512"/>
    </location>
</feature>
<evidence type="ECO:0000259" key="5">
    <source>
        <dbReference type="PROSITE" id="PS50835"/>
    </source>
</evidence>
<proteinExistence type="predicted"/>
<keyword evidence="4" id="KW-0812">Transmembrane</keyword>
<feature type="transmembrane region" description="Helical" evidence="4">
    <location>
        <begin position="630"/>
        <end position="651"/>
    </location>
</feature>
<dbReference type="PANTHER" id="PTHR44170">
    <property type="entry name" value="PROTEIN SIDEKICK"/>
    <property type="match status" value="1"/>
</dbReference>
<evidence type="ECO:0000256" key="2">
    <source>
        <dbReference type="ARBA" id="ARBA00023157"/>
    </source>
</evidence>
<dbReference type="EMBL" id="JAEAOA010000985">
    <property type="protein sequence ID" value="KAK3589811.1"/>
    <property type="molecule type" value="Genomic_DNA"/>
</dbReference>
<evidence type="ECO:0000256" key="4">
    <source>
        <dbReference type="SAM" id="Phobius"/>
    </source>
</evidence>
<keyword evidence="4" id="KW-0472">Membrane</keyword>
<gene>
    <name evidence="7" type="ORF">CHS0354_015816</name>
</gene>
<feature type="domain" description="Ig-like" evidence="5">
    <location>
        <begin position="53"/>
        <end position="140"/>
    </location>
</feature>
<feature type="domain" description="Ig-like" evidence="5">
    <location>
        <begin position="335"/>
        <end position="414"/>
    </location>
</feature>
<reference evidence="7" key="3">
    <citation type="submission" date="2023-05" db="EMBL/GenBank/DDBJ databases">
        <authorList>
            <person name="Smith C.H."/>
        </authorList>
    </citation>
    <scope>NUCLEOTIDE SEQUENCE</scope>
    <source>
        <strain evidence="7">CHS0354</strain>
        <tissue evidence="7">Mantle</tissue>
    </source>
</reference>
<dbReference type="Pfam" id="PF00041">
    <property type="entry name" value="fn3"/>
    <property type="match status" value="2"/>
</dbReference>
<dbReference type="Proteomes" id="UP001195483">
    <property type="component" value="Unassembled WGS sequence"/>
</dbReference>
<evidence type="ECO:0000259" key="6">
    <source>
        <dbReference type="PROSITE" id="PS50853"/>
    </source>
</evidence>
<dbReference type="InterPro" id="IPR013783">
    <property type="entry name" value="Ig-like_fold"/>
</dbReference>
<keyword evidence="3" id="KW-0393">Immunoglobulin domain</keyword>
<dbReference type="CDD" id="cd00063">
    <property type="entry name" value="FN3"/>
    <property type="match status" value="2"/>
</dbReference>
<dbReference type="InterPro" id="IPR036116">
    <property type="entry name" value="FN3_sf"/>
</dbReference>
<dbReference type="InterPro" id="IPR036179">
    <property type="entry name" value="Ig-like_dom_sf"/>
</dbReference>
<dbReference type="InterPro" id="IPR007110">
    <property type="entry name" value="Ig-like_dom"/>
</dbReference>